<evidence type="ECO:0000256" key="6">
    <source>
        <dbReference type="PROSITE-ProRule" id="PRU00221"/>
    </source>
</evidence>
<feature type="repeat" description="WD" evidence="6">
    <location>
        <begin position="41"/>
        <end position="76"/>
    </location>
</feature>
<keyword evidence="3 6" id="KW-0853">WD repeat</keyword>
<dbReference type="InterPro" id="IPR036322">
    <property type="entry name" value="WD40_repeat_dom_sf"/>
</dbReference>
<dbReference type="InterPro" id="IPR001680">
    <property type="entry name" value="WD40_rpt"/>
</dbReference>
<organism evidence="7">
    <name type="scientific">Lygus hesperus</name>
    <name type="common">Western plant bug</name>
    <dbReference type="NCBI Taxonomy" id="30085"/>
    <lineage>
        <taxon>Eukaryota</taxon>
        <taxon>Metazoa</taxon>
        <taxon>Ecdysozoa</taxon>
        <taxon>Arthropoda</taxon>
        <taxon>Hexapoda</taxon>
        <taxon>Insecta</taxon>
        <taxon>Pterygota</taxon>
        <taxon>Neoptera</taxon>
        <taxon>Paraneoptera</taxon>
        <taxon>Hemiptera</taxon>
        <taxon>Heteroptera</taxon>
        <taxon>Panheteroptera</taxon>
        <taxon>Cimicomorpha</taxon>
        <taxon>Miridae</taxon>
        <taxon>Mirini</taxon>
        <taxon>Lygus</taxon>
    </lineage>
</organism>
<evidence type="ECO:0000256" key="1">
    <source>
        <dbReference type="ARBA" id="ARBA00004123"/>
    </source>
</evidence>
<dbReference type="InterPro" id="IPR015943">
    <property type="entry name" value="WD40/YVTN_repeat-like_dom_sf"/>
</dbReference>
<dbReference type="InterPro" id="IPR019775">
    <property type="entry name" value="WD40_repeat_CS"/>
</dbReference>
<dbReference type="PANTHER" id="PTHR22850">
    <property type="entry name" value="WD40 REPEAT FAMILY"/>
    <property type="match status" value="1"/>
</dbReference>
<evidence type="ECO:0000256" key="4">
    <source>
        <dbReference type="ARBA" id="ARBA00022737"/>
    </source>
</evidence>
<feature type="repeat" description="WD" evidence="6">
    <location>
        <begin position="243"/>
        <end position="276"/>
    </location>
</feature>
<protein>
    <submittedName>
        <fullName evidence="7">Histone-binding protein RBBP4-A</fullName>
    </submittedName>
</protein>
<keyword evidence="5" id="KW-0539">Nucleus</keyword>
<evidence type="ECO:0000256" key="2">
    <source>
        <dbReference type="ARBA" id="ARBA00009341"/>
    </source>
</evidence>
<reference evidence="7" key="1">
    <citation type="journal article" date="2014" name="PLoS ONE">
        <title>Transcriptome-Based Identification of ABC Transporters in the Western Tarnished Plant Bug Lygus hesperus.</title>
        <authorList>
            <person name="Hull J.J."/>
            <person name="Chaney K."/>
            <person name="Geib S.M."/>
            <person name="Fabrick J.A."/>
            <person name="Brent C.S."/>
            <person name="Walsh D."/>
            <person name="Lavine L.C."/>
        </authorList>
    </citation>
    <scope>NUCLEOTIDE SEQUENCE</scope>
</reference>
<sequence>MPQNPNIIATKSSNKDVYIFDRTKFPARPAKDAPFSPNIRLTGHRREGYGLSWCPMREGVLVSGSDDSLICLWDVSANVSKDITAAANRSVPPLHTYTNHTDVVMDVCFHPTNPYLFASCGDDKKLFVWDTRLQGKPSINFYSGHTHEINTVSFNFHNDNILATGSNDCTCGMWDLRVVDKKLHSFESHISPIYNVLWSPHSEYILASSSTDRRVNLWDIAKIGQEQNPEDAEDGPPELLFVHAGHTDKIADISWNPCVDWMLSSISDDAILQIWQPAEPIYNDDFDDIDDIDFDEDE</sequence>
<dbReference type="Gene3D" id="2.130.10.10">
    <property type="entry name" value="YVTN repeat-like/Quinoprotein amine dehydrogenase"/>
    <property type="match status" value="1"/>
</dbReference>
<reference evidence="8" key="3">
    <citation type="journal article" date="2016" name="Gigascience">
        <title>De novo construction of an expanded transcriptome assembly for the western tarnished plant bug, Lygus hesperus.</title>
        <authorList>
            <person name="Tassone E.E."/>
            <person name="Geib S.M."/>
            <person name="Hall B."/>
            <person name="Fabrick J.A."/>
            <person name="Brent C.S."/>
            <person name="Hull J.J."/>
        </authorList>
    </citation>
    <scope>NUCLEOTIDE SEQUENCE</scope>
</reference>
<proteinExistence type="inferred from homology"/>
<evidence type="ECO:0000256" key="5">
    <source>
        <dbReference type="ARBA" id="ARBA00023242"/>
    </source>
</evidence>
<dbReference type="SUPFAM" id="SSF50978">
    <property type="entry name" value="WD40 repeat-like"/>
    <property type="match status" value="1"/>
</dbReference>
<reference evidence="7" key="2">
    <citation type="submission" date="2014-07" db="EMBL/GenBank/DDBJ databases">
        <authorList>
            <person name="Hull J."/>
        </authorList>
    </citation>
    <scope>NUCLEOTIDE SEQUENCE</scope>
</reference>
<dbReference type="AlphaFoldDB" id="A0A0A9YZD7"/>
<comment type="similarity">
    <text evidence="2">Belongs to the WD repeat RBAP46/RBAP48/MSI1 family.</text>
</comment>
<dbReference type="PROSITE" id="PS00678">
    <property type="entry name" value="WD_REPEATS_1"/>
    <property type="match status" value="3"/>
</dbReference>
<evidence type="ECO:0000256" key="3">
    <source>
        <dbReference type="ARBA" id="ARBA00022574"/>
    </source>
</evidence>
<feature type="repeat" description="WD" evidence="6">
    <location>
        <begin position="186"/>
        <end position="220"/>
    </location>
</feature>
<dbReference type="Pfam" id="PF00400">
    <property type="entry name" value="WD40"/>
    <property type="match status" value="5"/>
</dbReference>
<dbReference type="GO" id="GO:0005634">
    <property type="term" value="C:nucleus"/>
    <property type="evidence" value="ECO:0007669"/>
    <property type="project" value="UniProtKB-SubCell"/>
</dbReference>
<feature type="repeat" description="WD" evidence="6">
    <location>
        <begin position="142"/>
        <end position="177"/>
    </location>
</feature>
<evidence type="ECO:0000313" key="8">
    <source>
        <dbReference type="EMBL" id="JAQ03096.1"/>
    </source>
</evidence>
<dbReference type="EMBL" id="GDHC01015533">
    <property type="protein sequence ID" value="JAQ03096.1"/>
    <property type="molecule type" value="Transcribed_RNA"/>
</dbReference>
<dbReference type="InterPro" id="IPR020472">
    <property type="entry name" value="WD40_PAC1"/>
</dbReference>
<evidence type="ECO:0000313" key="7">
    <source>
        <dbReference type="EMBL" id="JAG38387.1"/>
    </source>
</evidence>
<dbReference type="PROSITE" id="PS50294">
    <property type="entry name" value="WD_REPEATS_REGION"/>
    <property type="match status" value="4"/>
</dbReference>
<name>A0A0A9YZD7_LYGHE</name>
<keyword evidence="4" id="KW-0677">Repeat</keyword>
<accession>A0A0A9YZD7</accession>
<gene>
    <name evidence="7" type="primary">rbbp4-a</name>
    <name evidence="7" type="ORF">CM83_99835</name>
    <name evidence="8" type="ORF">g.92401</name>
</gene>
<dbReference type="PROSITE" id="PS50082">
    <property type="entry name" value="WD_REPEATS_2"/>
    <property type="match status" value="5"/>
</dbReference>
<dbReference type="SMART" id="SM00320">
    <property type="entry name" value="WD40"/>
    <property type="match status" value="5"/>
</dbReference>
<comment type="subcellular location">
    <subcellularLocation>
        <location evidence="1">Nucleus</location>
    </subcellularLocation>
</comment>
<feature type="repeat" description="WD" evidence="6">
    <location>
        <begin position="97"/>
        <end position="132"/>
    </location>
</feature>
<dbReference type="PRINTS" id="PR00320">
    <property type="entry name" value="GPROTEINBRPT"/>
</dbReference>
<dbReference type="EMBL" id="GBHO01005217">
    <property type="protein sequence ID" value="JAG38387.1"/>
    <property type="molecule type" value="Transcribed_RNA"/>
</dbReference>
<dbReference type="InterPro" id="IPR050459">
    <property type="entry name" value="WD_repeat_RBAP46/RBAP48/MSI1"/>
</dbReference>